<feature type="compositionally biased region" description="Polar residues" evidence="5">
    <location>
        <begin position="413"/>
        <end position="426"/>
    </location>
</feature>
<sequence>MEELDFEDEVSSIGHDENNKNDESDKNAVPNEKIVSDSDSDSGEIEDDEVNEPTDLEEGEIKESTQNINKKSEVVCRFFKRGICLFGSQCSFLHVSDKVYNMFDDVPHRKRNMKYIEPPLPPPPPPNFYKPINFPPNFLPPRLESENTNLIMPKSNLHRQEEEPENTWEKGLEQAKILIQNANLKKKGENSEVNKLVSDKDGRHPVSKTDSETFFDTYGKKSPKKDYYSMRREDSEDEKETSKCRQKSNYDWVDPWRRSKSPLSKKRRRSSISLSPLPHSRKRSYASSSSTSSSSDFENIYEKPYQKKSPKIARRSRSISSSRRPKIRKVTQKESFYRRDYSRSDTRTVTYCSKNRPFRSRSRSSTSLSSYSGGDNTPDRSVSNGRPKMCKSPLQKASKTSPKCYSDGEASEMTVSSASCTPISTCSESDNSDHSPSSRNKVSPDEASFHHKRSSYQASPEEFERNKDKSKVMLTTYSTKDSSLESVKTMKSANSKPISNTSKKEFSEMEYQLLRYQGSGNANKKREENSAKTTIKVGAHSLSSEKVPGTTNGSKRKISLNSKPKSQFSPDNRDRLYDSREIAVNTSKETTSKRVHLLEKLKLIEDAIARKRQA</sequence>
<dbReference type="Pfam" id="PF00642">
    <property type="entry name" value="zf-CCCH"/>
    <property type="match status" value="1"/>
</dbReference>
<feature type="compositionally biased region" description="Polar residues" evidence="5">
    <location>
        <begin position="373"/>
        <end position="384"/>
    </location>
</feature>
<reference evidence="7 8" key="1">
    <citation type="submission" date="2021-06" db="EMBL/GenBank/DDBJ databases">
        <title>Caerostris darwini draft genome.</title>
        <authorList>
            <person name="Kono N."/>
            <person name="Arakawa K."/>
        </authorList>
    </citation>
    <scope>NUCLEOTIDE SEQUENCE [LARGE SCALE GENOMIC DNA]</scope>
</reference>
<dbReference type="SUPFAM" id="SSF90229">
    <property type="entry name" value="CCCH zinc finger"/>
    <property type="match status" value="1"/>
</dbReference>
<feature type="compositionally biased region" description="Basic and acidic residues" evidence="5">
    <location>
        <begin position="462"/>
        <end position="471"/>
    </location>
</feature>
<feature type="region of interest" description="Disordered" evidence="5">
    <location>
        <begin position="188"/>
        <end position="504"/>
    </location>
</feature>
<feature type="compositionally biased region" description="Basic and acidic residues" evidence="5">
    <location>
        <begin position="188"/>
        <end position="211"/>
    </location>
</feature>
<evidence type="ECO:0000313" key="7">
    <source>
        <dbReference type="EMBL" id="GIY65494.1"/>
    </source>
</evidence>
<feature type="compositionally biased region" description="Basic residues" evidence="5">
    <location>
        <begin position="258"/>
        <end position="270"/>
    </location>
</feature>
<proteinExistence type="predicted"/>
<dbReference type="EMBL" id="BPLQ01012440">
    <property type="protein sequence ID" value="GIY65494.1"/>
    <property type="molecule type" value="Genomic_DNA"/>
</dbReference>
<dbReference type="SMART" id="SM00356">
    <property type="entry name" value="ZnF_C3H1"/>
    <property type="match status" value="1"/>
</dbReference>
<accession>A0AAV4V743</accession>
<feature type="compositionally biased region" description="Acidic residues" evidence="5">
    <location>
        <begin position="1"/>
        <end position="10"/>
    </location>
</feature>
<dbReference type="InterPro" id="IPR000571">
    <property type="entry name" value="Znf_CCCH"/>
</dbReference>
<dbReference type="InterPro" id="IPR052647">
    <property type="entry name" value="Zinc_finger_CCCH-type"/>
</dbReference>
<dbReference type="Gene3D" id="4.10.1000.10">
    <property type="entry name" value="Zinc finger, CCCH-type"/>
    <property type="match status" value="1"/>
</dbReference>
<dbReference type="PANTHER" id="PTHR46582">
    <property type="entry name" value="ZINC FINGER CCCH DOMAIN-CONTAINING PROTEIN 18"/>
    <property type="match status" value="1"/>
</dbReference>
<feature type="domain" description="C3H1-type" evidence="6">
    <location>
        <begin position="70"/>
        <end position="97"/>
    </location>
</feature>
<evidence type="ECO:0000256" key="4">
    <source>
        <dbReference type="PROSITE-ProRule" id="PRU00723"/>
    </source>
</evidence>
<feature type="compositionally biased region" description="Basic and acidic residues" evidence="5">
    <location>
        <begin position="331"/>
        <end position="346"/>
    </location>
</feature>
<keyword evidence="3 4" id="KW-0862">Zinc</keyword>
<evidence type="ECO:0000256" key="2">
    <source>
        <dbReference type="ARBA" id="ARBA00022771"/>
    </source>
</evidence>
<name>A0AAV4V743_9ARAC</name>
<dbReference type="GO" id="GO:0008270">
    <property type="term" value="F:zinc ion binding"/>
    <property type="evidence" value="ECO:0007669"/>
    <property type="project" value="UniProtKB-KW"/>
</dbReference>
<protein>
    <submittedName>
        <fullName evidence="7">C3H1-type domain-containing protein</fullName>
    </submittedName>
</protein>
<feature type="region of interest" description="Disordered" evidence="5">
    <location>
        <begin position="518"/>
        <end position="574"/>
    </location>
</feature>
<feature type="compositionally biased region" description="Polar residues" evidence="5">
    <location>
        <begin position="541"/>
        <end position="570"/>
    </location>
</feature>
<feature type="compositionally biased region" description="Polar residues" evidence="5">
    <location>
        <begin position="473"/>
        <end position="501"/>
    </location>
</feature>
<keyword evidence="8" id="KW-1185">Reference proteome</keyword>
<feature type="compositionally biased region" description="Basic and acidic residues" evidence="5">
    <location>
        <begin position="224"/>
        <end position="234"/>
    </location>
</feature>
<feature type="compositionally biased region" description="Acidic residues" evidence="5">
    <location>
        <begin position="38"/>
        <end position="60"/>
    </location>
</feature>
<evidence type="ECO:0000256" key="3">
    <source>
        <dbReference type="ARBA" id="ARBA00022833"/>
    </source>
</evidence>
<feature type="compositionally biased region" description="Low complexity" evidence="5">
    <location>
        <begin position="285"/>
        <end position="295"/>
    </location>
</feature>
<organism evidence="7 8">
    <name type="scientific">Caerostris darwini</name>
    <dbReference type="NCBI Taxonomy" id="1538125"/>
    <lineage>
        <taxon>Eukaryota</taxon>
        <taxon>Metazoa</taxon>
        <taxon>Ecdysozoa</taxon>
        <taxon>Arthropoda</taxon>
        <taxon>Chelicerata</taxon>
        <taxon>Arachnida</taxon>
        <taxon>Araneae</taxon>
        <taxon>Araneomorphae</taxon>
        <taxon>Entelegynae</taxon>
        <taxon>Araneoidea</taxon>
        <taxon>Araneidae</taxon>
        <taxon>Caerostris</taxon>
    </lineage>
</organism>
<comment type="caution">
    <text evidence="7">The sequence shown here is derived from an EMBL/GenBank/DDBJ whole genome shotgun (WGS) entry which is preliminary data.</text>
</comment>
<dbReference type="GO" id="GO:0071011">
    <property type="term" value="C:precatalytic spliceosome"/>
    <property type="evidence" value="ECO:0007669"/>
    <property type="project" value="TreeGrafter"/>
</dbReference>
<evidence type="ECO:0000259" key="6">
    <source>
        <dbReference type="PROSITE" id="PS50103"/>
    </source>
</evidence>
<feature type="compositionally biased region" description="Basic and acidic residues" evidence="5">
    <location>
        <begin position="14"/>
        <end position="26"/>
    </location>
</feature>
<evidence type="ECO:0000256" key="1">
    <source>
        <dbReference type="ARBA" id="ARBA00022723"/>
    </source>
</evidence>
<feature type="compositionally biased region" description="Basic residues" evidence="5">
    <location>
        <begin position="306"/>
        <end position="330"/>
    </location>
</feature>
<dbReference type="PROSITE" id="PS50103">
    <property type="entry name" value="ZF_C3H1"/>
    <property type="match status" value="1"/>
</dbReference>
<gene>
    <name evidence="7" type="primary">AVEN_121032_1</name>
    <name evidence="7" type="ORF">CDAR_551911</name>
</gene>
<dbReference type="AlphaFoldDB" id="A0AAV4V743"/>
<dbReference type="Proteomes" id="UP001054837">
    <property type="component" value="Unassembled WGS sequence"/>
</dbReference>
<dbReference type="GO" id="GO:0003723">
    <property type="term" value="F:RNA binding"/>
    <property type="evidence" value="ECO:0007669"/>
    <property type="project" value="TreeGrafter"/>
</dbReference>
<keyword evidence="2 4" id="KW-0863">Zinc-finger</keyword>
<feature type="zinc finger region" description="C3H1-type" evidence="4">
    <location>
        <begin position="70"/>
        <end position="97"/>
    </location>
</feature>
<feature type="region of interest" description="Disordered" evidence="5">
    <location>
        <begin position="1"/>
        <end position="65"/>
    </location>
</feature>
<feature type="compositionally biased region" description="Low complexity" evidence="5">
    <location>
        <begin position="363"/>
        <end position="372"/>
    </location>
</feature>
<evidence type="ECO:0000313" key="8">
    <source>
        <dbReference type="Proteomes" id="UP001054837"/>
    </source>
</evidence>
<keyword evidence="1 4" id="KW-0479">Metal-binding</keyword>
<evidence type="ECO:0000256" key="5">
    <source>
        <dbReference type="SAM" id="MobiDB-lite"/>
    </source>
</evidence>
<dbReference type="InterPro" id="IPR036855">
    <property type="entry name" value="Znf_CCCH_sf"/>
</dbReference>
<dbReference type="PANTHER" id="PTHR46582:SF1">
    <property type="entry name" value="ZINC FINGER CCCH DOMAIN-CONTAINING PROTEIN 18"/>
    <property type="match status" value="1"/>
</dbReference>